<dbReference type="GO" id="GO:0046872">
    <property type="term" value="F:metal ion binding"/>
    <property type="evidence" value="ECO:0007669"/>
    <property type="project" value="UniProtKB-KW"/>
</dbReference>
<evidence type="ECO:0000313" key="5">
    <source>
        <dbReference type="EMBL" id="RMC37409.1"/>
    </source>
</evidence>
<accession>A0A3M0MIJ5</accession>
<dbReference type="PANTHER" id="PTHR46193:SF10">
    <property type="entry name" value="6-PHOSPHOGLUCONATE PHOSPHATASE"/>
    <property type="match status" value="1"/>
</dbReference>
<evidence type="ECO:0000256" key="3">
    <source>
        <dbReference type="ARBA" id="ARBA00022723"/>
    </source>
</evidence>
<keyword evidence="6" id="KW-1185">Reference proteome</keyword>
<comment type="similarity">
    <text evidence="2">Belongs to the HAD-like hydrolase superfamily. CbbY/CbbZ/Gph/YieH family.</text>
</comment>
<sequence>MQATQAVIFDLDGCLVDSEIHSLRSLAAEMRAAGVHDVTTEELGRRFLGVSLSMVCEDVAERTGHPCPDGFAERFEARLIETYRQQPLRPYDAVPGMLDMLQERGIAMAIATGGSLRRMHATLEISGLDRWFRDRAFSADQVEHGKPAPDLFLFAAARLGVDPARCVVMEDSPHGVKGAVAAGMRAVGFTGGAHLQGKRREHGDKLTGAGAAMVRDNLDGMAETLLACEGSWKESGLP</sequence>
<keyword evidence="3" id="KW-0479">Metal-binding</keyword>
<dbReference type="EMBL" id="QOKZ01000001">
    <property type="protein sequence ID" value="RMC37409.1"/>
    <property type="molecule type" value="Genomic_DNA"/>
</dbReference>
<dbReference type="PANTHER" id="PTHR46193">
    <property type="entry name" value="6-PHOSPHOGLUCONATE PHOSPHATASE"/>
    <property type="match status" value="1"/>
</dbReference>
<dbReference type="NCBIfam" id="TIGR01509">
    <property type="entry name" value="HAD-SF-IA-v3"/>
    <property type="match status" value="1"/>
</dbReference>
<keyword evidence="4" id="KW-0460">Magnesium</keyword>
<dbReference type="Proteomes" id="UP000273516">
    <property type="component" value="Unassembled WGS sequence"/>
</dbReference>
<dbReference type="Pfam" id="PF00702">
    <property type="entry name" value="Hydrolase"/>
    <property type="match status" value="1"/>
</dbReference>
<dbReference type="InterPro" id="IPR051600">
    <property type="entry name" value="Beta-PGM-like"/>
</dbReference>
<evidence type="ECO:0000256" key="2">
    <source>
        <dbReference type="ARBA" id="ARBA00006171"/>
    </source>
</evidence>
<dbReference type="SFLD" id="SFLDG01135">
    <property type="entry name" value="C1.5.6:_HAD__Beta-PGM__Phospha"/>
    <property type="match status" value="1"/>
</dbReference>
<dbReference type="SFLD" id="SFLDS00003">
    <property type="entry name" value="Haloacid_Dehalogenase"/>
    <property type="match status" value="1"/>
</dbReference>
<dbReference type="OrthoDB" id="9797743at2"/>
<dbReference type="InterPro" id="IPR023198">
    <property type="entry name" value="PGP-like_dom2"/>
</dbReference>
<dbReference type="AlphaFoldDB" id="A0A3M0MIJ5"/>
<comment type="cofactor">
    <cofactor evidence="1">
        <name>Mg(2+)</name>
        <dbReference type="ChEBI" id="CHEBI:18420"/>
    </cofactor>
</comment>
<evidence type="ECO:0000313" key="6">
    <source>
        <dbReference type="Proteomes" id="UP000273516"/>
    </source>
</evidence>
<dbReference type="Gene3D" id="1.10.150.240">
    <property type="entry name" value="Putative phosphatase, domain 2"/>
    <property type="match status" value="1"/>
</dbReference>
<dbReference type="PRINTS" id="PR00413">
    <property type="entry name" value="HADHALOGNASE"/>
</dbReference>
<dbReference type="SUPFAM" id="SSF56784">
    <property type="entry name" value="HAD-like"/>
    <property type="match status" value="1"/>
</dbReference>
<evidence type="ECO:0000256" key="4">
    <source>
        <dbReference type="ARBA" id="ARBA00022842"/>
    </source>
</evidence>
<name>A0A3M0MIJ5_9RHOB</name>
<comment type="caution">
    <text evidence="5">The sequence shown here is derived from an EMBL/GenBank/DDBJ whole genome shotgun (WGS) entry which is preliminary data.</text>
</comment>
<organism evidence="5 6">
    <name type="scientific">Paracoccus alkanivorans</name>
    <dbReference type="NCBI Taxonomy" id="2116655"/>
    <lineage>
        <taxon>Bacteria</taxon>
        <taxon>Pseudomonadati</taxon>
        <taxon>Pseudomonadota</taxon>
        <taxon>Alphaproteobacteria</taxon>
        <taxon>Rhodobacterales</taxon>
        <taxon>Paracoccaceae</taxon>
        <taxon>Paracoccus</taxon>
    </lineage>
</organism>
<reference evidence="5 6" key="1">
    <citation type="submission" date="2018-07" db="EMBL/GenBank/DDBJ databases">
        <authorList>
            <person name="Zhang Y."/>
            <person name="Wang L."/>
            <person name="Ma S."/>
        </authorList>
    </citation>
    <scope>NUCLEOTIDE SEQUENCE [LARGE SCALE GENOMIC DNA]</scope>
    <source>
        <strain evidence="5 6">4-2</strain>
    </source>
</reference>
<dbReference type="InterPro" id="IPR036412">
    <property type="entry name" value="HAD-like_sf"/>
</dbReference>
<dbReference type="SFLD" id="SFLDG01129">
    <property type="entry name" value="C1.5:_HAD__Beta-PGM__Phosphata"/>
    <property type="match status" value="1"/>
</dbReference>
<dbReference type="InterPro" id="IPR006439">
    <property type="entry name" value="HAD-SF_hydro_IA"/>
</dbReference>
<dbReference type="Gene3D" id="3.40.50.1000">
    <property type="entry name" value="HAD superfamily/HAD-like"/>
    <property type="match status" value="1"/>
</dbReference>
<dbReference type="InterPro" id="IPR023214">
    <property type="entry name" value="HAD_sf"/>
</dbReference>
<protein>
    <submittedName>
        <fullName evidence="5">HAD family phosphatase</fullName>
    </submittedName>
</protein>
<evidence type="ECO:0000256" key="1">
    <source>
        <dbReference type="ARBA" id="ARBA00001946"/>
    </source>
</evidence>
<dbReference type="RefSeq" id="WP_122110497.1">
    <property type="nucleotide sequence ID" value="NZ_QOKZ01000001.1"/>
</dbReference>
<proteinExistence type="inferred from homology"/>
<gene>
    <name evidence="5" type="ORF">C9E81_01230</name>
</gene>
<dbReference type="GO" id="GO:0003824">
    <property type="term" value="F:catalytic activity"/>
    <property type="evidence" value="ECO:0007669"/>
    <property type="project" value="UniProtKB-ARBA"/>
</dbReference>